<dbReference type="EMBL" id="LAZR01034872">
    <property type="protein sequence ID" value="KKL29070.1"/>
    <property type="molecule type" value="Genomic_DNA"/>
</dbReference>
<organism evidence="1">
    <name type="scientific">marine sediment metagenome</name>
    <dbReference type="NCBI Taxonomy" id="412755"/>
    <lineage>
        <taxon>unclassified sequences</taxon>
        <taxon>metagenomes</taxon>
        <taxon>ecological metagenomes</taxon>
    </lineage>
</organism>
<comment type="caution">
    <text evidence="1">The sequence shown here is derived from an EMBL/GenBank/DDBJ whole genome shotgun (WGS) entry which is preliminary data.</text>
</comment>
<sequence length="46" mass="5428">MFIKFYKKIILDIFLTTLYFLKPIYNIHELVTIAILIKTNVTPGLI</sequence>
<dbReference type="AlphaFoldDB" id="A0A0F9C4J5"/>
<proteinExistence type="predicted"/>
<name>A0A0F9C4J5_9ZZZZ</name>
<evidence type="ECO:0000313" key="1">
    <source>
        <dbReference type="EMBL" id="KKL29070.1"/>
    </source>
</evidence>
<gene>
    <name evidence="1" type="ORF">LCGC14_2368790</name>
</gene>
<reference evidence="1" key="1">
    <citation type="journal article" date="2015" name="Nature">
        <title>Complex archaea that bridge the gap between prokaryotes and eukaryotes.</title>
        <authorList>
            <person name="Spang A."/>
            <person name="Saw J.H."/>
            <person name="Jorgensen S.L."/>
            <person name="Zaremba-Niedzwiedzka K."/>
            <person name="Martijn J."/>
            <person name="Lind A.E."/>
            <person name="van Eijk R."/>
            <person name="Schleper C."/>
            <person name="Guy L."/>
            <person name="Ettema T.J."/>
        </authorList>
    </citation>
    <scope>NUCLEOTIDE SEQUENCE</scope>
</reference>
<protein>
    <submittedName>
        <fullName evidence="1">Uncharacterized protein</fullName>
    </submittedName>
</protein>
<feature type="non-terminal residue" evidence="1">
    <location>
        <position position="46"/>
    </location>
</feature>
<accession>A0A0F9C4J5</accession>